<keyword evidence="14" id="KW-1185">Reference proteome</keyword>
<dbReference type="FunFam" id="3.40.47.10:FF:000009">
    <property type="entry name" value="3-oxoacyl-[acyl-carrier-protein] synthase 2"/>
    <property type="match status" value="1"/>
</dbReference>
<evidence type="ECO:0000256" key="7">
    <source>
        <dbReference type="ARBA" id="ARBA00023315"/>
    </source>
</evidence>
<comment type="similarity">
    <text evidence="1 9 11">Belongs to the thiolase-like superfamily. Beta-ketoacyl-ACP synthases family.</text>
</comment>
<dbReference type="EMBL" id="JAEUBG010000347">
    <property type="protein sequence ID" value="KAH3688428.1"/>
    <property type="molecule type" value="Genomic_DNA"/>
</dbReference>
<evidence type="ECO:0000256" key="11">
    <source>
        <dbReference type="RuleBase" id="RU003694"/>
    </source>
</evidence>
<sequence length="430" mass="45734">MSAARRVVVTGLGLITPLGVGTKHVWTKLISGESGLISTSLLNDSRFDDIPSKVVGAIPEGPISEGKWTAEDHLDKSEVRRTSKFSQYALAATNEALLDSQWSPTNLQDQLNTGVCVGSGIGGFNETYDNAIALNSAGYRKIQPLFIPKLLPNMPAGLISIKYGFKGPNHTVSTACATGNHAIGDAYRFIKDGYAEVIVAGATESSVHPLALAGFARAKSLATKFNDDPKRASRPFDKARDGFVLSEGSAIVVLESLEHALKRNAPNIYAEVVGYGLSGDGYHITSPSPDGLGARRAMEFALRDIERKQVGYVNAHATSTNLGDSIESLAIEETFKENPSVLVGSTKGATGHLLGAAGAMESIFTILALNHGIVPPNLNLDEALEFEGDGKNQLNYVGKEAVKTDLKYALTNSFGFGGVNTSLCFKKYEP</sequence>
<dbReference type="InterPro" id="IPR000794">
    <property type="entry name" value="Beta-ketoacyl_synthase"/>
</dbReference>
<dbReference type="PANTHER" id="PTHR11712">
    <property type="entry name" value="POLYKETIDE SYNTHASE-RELATED"/>
    <property type="match status" value="1"/>
</dbReference>
<evidence type="ECO:0000256" key="4">
    <source>
        <dbReference type="ARBA" id="ARBA00022832"/>
    </source>
</evidence>
<dbReference type="PROSITE" id="PS52004">
    <property type="entry name" value="KS3_2"/>
    <property type="match status" value="1"/>
</dbReference>
<proteinExistence type="inferred from homology"/>
<evidence type="ECO:0000259" key="12">
    <source>
        <dbReference type="PROSITE" id="PS52004"/>
    </source>
</evidence>
<dbReference type="InterPro" id="IPR014031">
    <property type="entry name" value="Ketoacyl_synth_C"/>
</dbReference>
<evidence type="ECO:0000256" key="3">
    <source>
        <dbReference type="ARBA" id="ARBA00022679"/>
    </source>
</evidence>
<dbReference type="GO" id="GO:0005739">
    <property type="term" value="C:mitochondrion"/>
    <property type="evidence" value="ECO:0007669"/>
    <property type="project" value="TreeGrafter"/>
</dbReference>
<dbReference type="PANTHER" id="PTHR11712:SF336">
    <property type="entry name" value="3-OXOACYL-[ACYL-CARRIER-PROTEIN] SYNTHASE, MITOCHONDRIAL"/>
    <property type="match status" value="1"/>
</dbReference>
<dbReference type="PROSITE" id="PS00606">
    <property type="entry name" value="KS3_1"/>
    <property type="match status" value="1"/>
</dbReference>
<dbReference type="SMART" id="SM00825">
    <property type="entry name" value="PKS_KS"/>
    <property type="match status" value="1"/>
</dbReference>
<dbReference type="NCBIfam" id="TIGR03150">
    <property type="entry name" value="fabF"/>
    <property type="match status" value="1"/>
</dbReference>
<evidence type="ECO:0000313" key="14">
    <source>
        <dbReference type="Proteomes" id="UP000774326"/>
    </source>
</evidence>
<gene>
    <name evidence="13" type="ORF">WICPIJ_000567</name>
</gene>
<keyword evidence="6 9" id="KW-0275">Fatty acid biosynthesis</keyword>
<evidence type="ECO:0000313" key="13">
    <source>
        <dbReference type="EMBL" id="KAH3688428.1"/>
    </source>
</evidence>
<feature type="domain" description="Ketosynthase family 3 (KS3)" evidence="12">
    <location>
        <begin position="4"/>
        <end position="427"/>
    </location>
</feature>
<dbReference type="Proteomes" id="UP000774326">
    <property type="component" value="Unassembled WGS sequence"/>
</dbReference>
<dbReference type="GO" id="GO:0004315">
    <property type="term" value="F:3-oxoacyl-[acyl-carrier-protein] synthase activity"/>
    <property type="evidence" value="ECO:0007669"/>
    <property type="project" value="UniProtKB-EC"/>
</dbReference>
<dbReference type="InterPro" id="IPR018201">
    <property type="entry name" value="Ketoacyl_synth_AS"/>
</dbReference>
<dbReference type="OrthoDB" id="5334845at2759"/>
<dbReference type="GO" id="GO:0006633">
    <property type="term" value="P:fatty acid biosynthetic process"/>
    <property type="evidence" value="ECO:0007669"/>
    <property type="project" value="UniProtKB-KW"/>
</dbReference>
<dbReference type="PIRSF" id="PIRSF000447">
    <property type="entry name" value="KAS_II"/>
    <property type="match status" value="1"/>
</dbReference>
<dbReference type="Gene3D" id="3.40.47.10">
    <property type="match status" value="1"/>
</dbReference>
<reference evidence="13" key="2">
    <citation type="submission" date="2021-01" db="EMBL/GenBank/DDBJ databases">
        <authorList>
            <person name="Schikora-Tamarit M.A."/>
        </authorList>
    </citation>
    <scope>NUCLEOTIDE SEQUENCE</scope>
    <source>
        <strain evidence="13">CBS2887</strain>
    </source>
</reference>
<organism evidence="13 14">
    <name type="scientific">Wickerhamomyces pijperi</name>
    <name type="common">Yeast</name>
    <name type="synonym">Pichia pijperi</name>
    <dbReference type="NCBI Taxonomy" id="599730"/>
    <lineage>
        <taxon>Eukaryota</taxon>
        <taxon>Fungi</taxon>
        <taxon>Dikarya</taxon>
        <taxon>Ascomycota</taxon>
        <taxon>Saccharomycotina</taxon>
        <taxon>Saccharomycetes</taxon>
        <taxon>Phaffomycetales</taxon>
        <taxon>Wickerhamomycetaceae</taxon>
        <taxon>Wickerhamomyces</taxon>
    </lineage>
</organism>
<accession>A0A9P8TQQ0</accession>
<reference evidence="13" key="1">
    <citation type="journal article" date="2021" name="Open Biol.">
        <title>Shared evolutionary footprints suggest mitochondrial oxidative damage underlies multiple complex I losses in fungi.</title>
        <authorList>
            <person name="Schikora-Tamarit M.A."/>
            <person name="Marcet-Houben M."/>
            <person name="Nosek J."/>
            <person name="Gabaldon T."/>
        </authorList>
    </citation>
    <scope>NUCLEOTIDE SEQUENCE</scope>
    <source>
        <strain evidence="13">CBS2887</strain>
    </source>
</reference>
<evidence type="ECO:0000256" key="1">
    <source>
        <dbReference type="ARBA" id="ARBA00008467"/>
    </source>
</evidence>
<evidence type="ECO:0000256" key="2">
    <source>
        <dbReference type="ARBA" id="ARBA00022516"/>
    </source>
</evidence>
<dbReference type="InterPro" id="IPR014030">
    <property type="entry name" value="Ketoacyl_synth_N"/>
</dbReference>
<name>A0A9P8TQQ0_WICPI</name>
<evidence type="ECO:0000256" key="10">
    <source>
        <dbReference type="PIRSR" id="PIRSR000447-1"/>
    </source>
</evidence>
<comment type="catalytic activity">
    <reaction evidence="8">
        <text>a fatty acyl-[ACP] + malonyl-[ACP] + H(+) = a 3-oxoacyl-[ACP] + holo-[ACP] + CO2</text>
        <dbReference type="Rhea" id="RHEA:22836"/>
        <dbReference type="Rhea" id="RHEA-COMP:9623"/>
        <dbReference type="Rhea" id="RHEA-COMP:9685"/>
        <dbReference type="Rhea" id="RHEA-COMP:9916"/>
        <dbReference type="Rhea" id="RHEA-COMP:14125"/>
        <dbReference type="ChEBI" id="CHEBI:15378"/>
        <dbReference type="ChEBI" id="CHEBI:16526"/>
        <dbReference type="ChEBI" id="CHEBI:64479"/>
        <dbReference type="ChEBI" id="CHEBI:78449"/>
        <dbReference type="ChEBI" id="CHEBI:78776"/>
        <dbReference type="ChEBI" id="CHEBI:138651"/>
        <dbReference type="EC" id="2.3.1.41"/>
    </reaction>
</comment>
<evidence type="ECO:0000256" key="6">
    <source>
        <dbReference type="ARBA" id="ARBA00023160"/>
    </source>
</evidence>
<keyword evidence="7" id="KW-0012">Acyltransferase</keyword>
<dbReference type="Pfam" id="PF02801">
    <property type="entry name" value="Ketoacyl-synt_C"/>
    <property type="match status" value="1"/>
</dbReference>
<keyword evidence="3 9" id="KW-0808">Transferase</keyword>
<keyword evidence="4" id="KW-0276">Fatty acid metabolism</keyword>
<dbReference type="Pfam" id="PF00109">
    <property type="entry name" value="ketoacyl-synt"/>
    <property type="match status" value="1"/>
</dbReference>
<dbReference type="NCBIfam" id="NF005589">
    <property type="entry name" value="PRK07314.1"/>
    <property type="match status" value="1"/>
</dbReference>
<dbReference type="CDD" id="cd00834">
    <property type="entry name" value="KAS_I_II"/>
    <property type="match status" value="1"/>
</dbReference>
<dbReference type="InterPro" id="IPR020841">
    <property type="entry name" value="PKS_Beta-ketoAc_synthase_dom"/>
</dbReference>
<evidence type="ECO:0000256" key="5">
    <source>
        <dbReference type="ARBA" id="ARBA00023098"/>
    </source>
</evidence>
<evidence type="ECO:0000256" key="8">
    <source>
        <dbReference type="ARBA" id="ARBA00049541"/>
    </source>
</evidence>
<feature type="active site" description="For beta-ketoacyl synthase activity" evidence="10">
    <location>
        <position position="176"/>
    </location>
</feature>
<keyword evidence="5" id="KW-0443">Lipid metabolism</keyword>
<evidence type="ECO:0000256" key="9">
    <source>
        <dbReference type="PIRNR" id="PIRNR000447"/>
    </source>
</evidence>
<protein>
    <recommendedName>
        <fullName evidence="9">3-oxoacyl-[acyl-carrier-protein] synthase</fullName>
    </recommendedName>
</protein>
<dbReference type="AlphaFoldDB" id="A0A9P8TQQ0"/>
<dbReference type="InterPro" id="IPR016039">
    <property type="entry name" value="Thiolase-like"/>
</dbReference>
<dbReference type="SUPFAM" id="SSF53901">
    <property type="entry name" value="Thiolase-like"/>
    <property type="match status" value="2"/>
</dbReference>
<dbReference type="InterPro" id="IPR017568">
    <property type="entry name" value="3-oxoacyl-ACP_synth-2"/>
</dbReference>
<keyword evidence="2 9" id="KW-0444">Lipid biosynthesis</keyword>
<comment type="caution">
    <text evidence="13">The sequence shown here is derived from an EMBL/GenBank/DDBJ whole genome shotgun (WGS) entry which is preliminary data.</text>
</comment>